<dbReference type="Pfam" id="PF13377">
    <property type="entry name" value="Peripla_BP_3"/>
    <property type="match status" value="1"/>
</dbReference>
<gene>
    <name evidence="5" type="ORF">E6C55_10350</name>
</gene>
<keyword evidence="3" id="KW-0804">Transcription</keyword>
<name>A0A4S4C3Q6_9BACL</name>
<reference evidence="5 6" key="1">
    <citation type="submission" date="2019-04" db="EMBL/GenBank/DDBJ databases">
        <title>Cohnella sp. nov. isolated from preserved vegetables.</title>
        <authorList>
            <person name="Lin S.-Y."/>
            <person name="Hung M.-H."/>
            <person name="Young C.-C."/>
        </authorList>
    </citation>
    <scope>NUCLEOTIDE SEQUENCE [LARGE SCALE GENOMIC DNA]</scope>
    <source>
        <strain evidence="5 6">CC-MHH1044</strain>
    </source>
</reference>
<evidence type="ECO:0000313" key="5">
    <source>
        <dbReference type="EMBL" id="THF80279.1"/>
    </source>
</evidence>
<dbReference type="Pfam" id="PF00356">
    <property type="entry name" value="LacI"/>
    <property type="match status" value="1"/>
</dbReference>
<evidence type="ECO:0000259" key="4">
    <source>
        <dbReference type="PROSITE" id="PS50932"/>
    </source>
</evidence>
<accession>A0A4S4C3Q6</accession>
<dbReference type="InterPro" id="IPR028082">
    <property type="entry name" value="Peripla_BP_I"/>
</dbReference>
<evidence type="ECO:0000256" key="3">
    <source>
        <dbReference type="ARBA" id="ARBA00023163"/>
    </source>
</evidence>
<evidence type="ECO:0000256" key="2">
    <source>
        <dbReference type="ARBA" id="ARBA00023125"/>
    </source>
</evidence>
<dbReference type="AlphaFoldDB" id="A0A4S4C3Q6"/>
<dbReference type="Gene3D" id="1.10.260.40">
    <property type="entry name" value="lambda repressor-like DNA-binding domains"/>
    <property type="match status" value="1"/>
</dbReference>
<proteinExistence type="predicted"/>
<dbReference type="RefSeq" id="WP_136369716.1">
    <property type="nucleotide sequence ID" value="NZ_SSOB01000011.1"/>
</dbReference>
<dbReference type="Proteomes" id="UP000310636">
    <property type="component" value="Unassembled WGS sequence"/>
</dbReference>
<dbReference type="EMBL" id="SSOB01000011">
    <property type="protein sequence ID" value="THF80279.1"/>
    <property type="molecule type" value="Genomic_DNA"/>
</dbReference>
<keyword evidence="6" id="KW-1185">Reference proteome</keyword>
<evidence type="ECO:0000256" key="1">
    <source>
        <dbReference type="ARBA" id="ARBA00023015"/>
    </source>
</evidence>
<dbReference type="GO" id="GO:0000976">
    <property type="term" value="F:transcription cis-regulatory region binding"/>
    <property type="evidence" value="ECO:0007669"/>
    <property type="project" value="TreeGrafter"/>
</dbReference>
<dbReference type="OrthoDB" id="9784962at2"/>
<dbReference type="SUPFAM" id="SSF47413">
    <property type="entry name" value="lambda repressor-like DNA-binding domains"/>
    <property type="match status" value="1"/>
</dbReference>
<keyword evidence="1" id="KW-0805">Transcription regulation</keyword>
<organism evidence="5 6">
    <name type="scientific">Cohnella fermenti</name>
    <dbReference type="NCBI Taxonomy" id="2565925"/>
    <lineage>
        <taxon>Bacteria</taxon>
        <taxon>Bacillati</taxon>
        <taxon>Bacillota</taxon>
        <taxon>Bacilli</taxon>
        <taxon>Bacillales</taxon>
        <taxon>Paenibacillaceae</taxon>
        <taxon>Cohnella</taxon>
    </lineage>
</organism>
<comment type="caution">
    <text evidence="5">The sequence shown here is derived from an EMBL/GenBank/DDBJ whole genome shotgun (WGS) entry which is preliminary data.</text>
</comment>
<feature type="domain" description="HTH lacI-type" evidence="4">
    <location>
        <begin position="5"/>
        <end position="59"/>
    </location>
</feature>
<dbReference type="CDD" id="cd01392">
    <property type="entry name" value="HTH_LacI"/>
    <property type="match status" value="1"/>
</dbReference>
<dbReference type="PANTHER" id="PTHR30146">
    <property type="entry name" value="LACI-RELATED TRANSCRIPTIONAL REPRESSOR"/>
    <property type="match status" value="1"/>
</dbReference>
<protein>
    <submittedName>
        <fullName evidence="5">LacI family transcriptional regulator</fullName>
    </submittedName>
</protein>
<sequence>MKRPVTIRQVARRARVAPSTVSRVLSDEGRISEETRRRVRRALAELDYYPNSAARGLVNGASGRLGIMLSRTAAYGDSHALLPELLRGIGSRAARSGYDLLLASGESMLEELSSLDRLLQGKRVDGVVLFGSGEDDPLLDRLEESSLPFVRIGRHQFRERVPSVDTDNRLAAREAVRHLAELGHARIGFVLGPRGLTSSWDRLEGYEQALREIGVEPAEMWLLEGDGLSFGALRTLSLFLGQPNPPTALIVGDDRLGIFVLRTLVELRVPVPERLALVAFNSSSIADWTIPSLTSLDVGIDQIGTASVDLLLRLCEGEAPTPRSRIVPHRLVARESTLGVKPPASAP</sequence>
<dbReference type="InterPro" id="IPR000843">
    <property type="entry name" value="HTH_LacI"/>
</dbReference>
<dbReference type="SUPFAM" id="SSF53822">
    <property type="entry name" value="Periplasmic binding protein-like I"/>
    <property type="match status" value="1"/>
</dbReference>
<dbReference type="GO" id="GO:0003700">
    <property type="term" value="F:DNA-binding transcription factor activity"/>
    <property type="evidence" value="ECO:0007669"/>
    <property type="project" value="TreeGrafter"/>
</dbReference>
<dbReference type="PANTHER" id="PTHR30146:SF109">
    <property type="entry name" value="HTH-TYPE TRANSCRIPTIONAL REGULATOR GALS"/>
    <property type="match status" value="1"/>
</dbReference>
<keyword evidence="2" id="KW-0238">DNA-binding</keyword>
<dbReference type="InterPro" id="IPR046335">
    <property type="entry name" value="LacI/GalR-like_sensor"/>
</dbReference>
<dbReference type="Gene3D" id="3.40.50.2300">
    <property type="match status" value="2"/>
</dbReference>
<evidence type="ECO:0000313" key="6">
    <source>
        <dbReference type="Proteomes" id="UP000310636"/>
    </source>
</evidence>
<dbReference type="PROSITE" id="PS50932">
    <property type="entry name" value="HTH_LACI_2"/>
    <property type="match status" value="1"/>
</dbReference>
<dbReference type="SMART" id="SM00354">
    <property type="entry name" value="HTH_LACI"/>
    <property type="match status" value="1"/>
</dbReference>
<dbReference type="InterPro" id="IPR010982">
    <property type="entry name" value="Lambda_DNA-bd_dom_sf"/>
</dbReference>